<dbReference type="Proteomes" id="UP000185999">
    <property type="component" value="Unassembled WGS sequence"/>
</dbReference>
<dbReference type="RefSeq" id="WP_054343026.1">
    <property type="nucleotide sequence ID" value="NZ_FTOE01000001.1"/>
</dbReference>
<sequence>MQSLAKKVGDELQSRGLTLATAESCTGGGIAQLVTSLAGSSAWFDCGFVTYSNSAKHKMLNVNLAVIEQHGAVSEPVVMQMAENAVLLSDADVAVAVSGIAGPGGGTPEKPVGTIWLAWAIKGHPTVACRSLLQGERNEIRQQCVQRALQGILENLPK</sequence>
<gene>
    <name evidence="2" type="ORF">SAMN05421760_101884</name>
</gene>
<dbReference type="SUPFAM" id="SSF142433">
    <property type="entry name" value="CinA-like"/>
    <property type="match status" value="1"/>
</dbReference>
<dbReference type="Gene3D" id="3.90.950.20">
    <property type="entry name" value="CinA-like"/>
    <property type="match status" value="1"/>
</dbReference>
<dbReference type="AlphaFoldDB" id="A0A1N7JB59"/>
<protein>
    <submittedName>
        <fullName evidence="2">Nicotinamide-nucleotide amidase</fullName>
    </submittedName>
</protein>
<dbReference type="Pfam" id="PF02464">
    <property type="entry name" value="CinA"/>
    <property type="match status" value="1"/>
</dbReference>
<organism evidence="2 3">
    <name type="scientific">Neptunomonas antarctica</name>
    <dbReference type="NCBI Taxonomy" id="619304"/>
    <lineage>
        <taxon>Bacteria</taxon>
        <taxon>Pseudomonadati</taxon>
        <taxon>Pseudomonadota</taxon>
        <taxon>Gammaproteobacteria</taxon>
        <taxon>Oceanospirillales</taxon>
        <taxon>Oceanospirillaceae</taxon>
        <taxon>Neptunomonas</taxon>
    </lineage>
</organism>
<evidence type="ECO:0000259" key="1">
    <source>
        <dbReference type="Pfam" id="PF02464"/>
    </source>
</evidence>
<evidence type="ECO:0000313" key="2">
    <source>
        <dbReference type="EMBL" id="SIS46555.1"/>
    </source>
</evidence>
<dbReference type="OrthoDB" id="9801454at2"/>
<evidence type="ECO:0000313" key="3">
    <source>
        <dbReference type="Proteomes" id="UP000185999"/>
    </source>
</evidence>
<name>A0A1N7JB59_9GAMM</name>
<dbReference type="STRING" id="619304.SAMN05421760_101884"/>
<proteinExistence type="predicted"/>
<reference evidence="3" key="1">
    <citation type="submission" date="2017-01" db="EMBL/GenBank/DDBJ databases">
        <authorList>
            <person name="Varghese N."/>
            <person name="Submissions S."/>
        </authorList>
    </citation>
    <scope>NUCLEOTIDE SEQUENCE [LARGE SCALE GENOMIC DNA]</scope>
    <source>
        <strain evidence="3">DSM 22306</strain>
    </source>
</reference>
<dbReference type="InterPro" id="IPR036653">
    <property type="entry name" value="CinA-like_C"/>
</dbReference>
<dbReference type="NCBIfam" id="TIGR00199">
    <property type="entry name" value="PncC_domain"/>
    <property type="match status" value="1"/>
</dbReference>
<accession>A0A1N7JB59</accession>
<dbReference type="EMBL" id="FTOE01000001">
    <property type="protein sequence ID" value="SIS46555.1"/>
    <property type="molecule type" value="Genomic_DNA"/>
</dbReference>
<feature type="domain" description="CinA C-terminal" evidence="1">
    <location>
        <begin position="2"/>
        <end position="155"/>
    </location>
</feature>
<dbReference type="InterPro" id="IPR008136">
    <property type="entry name" value="CinA_C"/>
</dbReference>
<keyword evidence="3" id="KW-1185">Reference proteome</keyword>